<keyword evidence="4" id="KW-1185">Reference proteome</keyword>
<name>A0AB34K6W7_PRYPA</name>
<dbReference type="Proteomes" id="UP001515480">
    <property type="component" value="Unassembled WGS sequence"/>
</dbReference>
<keyword evidence="2" id="KW-0732">Signal</keyword>
<feature type="chain" id="PRO_5044311305" evidence="2">
    <location>
        <begin position="17"/>
        <end position="137"/>
    </location>
</feature>
<dbReference type="AlphaFoldDB" id="A0AB34K6W7"/>
<evidence type="ECO:0000256" key="2">
    <source>
        <dbReference type="SAM" id="SignalP"/>
    </source>
</evidence>
<feature type="region of interest" description="Disordered" evidence="1">
    <location>
        <begin position="18"/>
        <end position="110"/>
    </location>
</feature>
<gene>
    <name evidence="3" type="ORF">AB1Y20_010269</name>
</gene>
<proteinExistence type="predicted"/>
<reference evidence="3 4" key="1">
    <citation type="journal article" date="2024" name="Science">
        <title>Giant polyketide synthase enzymes in the biosynthesis of giant marine polyether toxins.</title>
        <authorList>
            <person name="Fallon T.R."/>
            <person name="Shende V.V."/>
            <person name="Wierzbicki I.H."/>
            <person name="Pendleton A.L."/>
            <person name="Watervoot N.F."/>
            <person name="Auber R.P."/>
            <person name="Gonzalez D.J."/>
            <person name="Wisecaver J.H."/>
            <person name="Moore B.S."/>
        </authorList>
    </citation>
    <scope>NUCLEOTIDE SEQUENCE [LARGE SCALE GENOMIC DNA]</scope>
    <source>
        <strain evidence="3 4">12B1</strain>
    </source>
</reference>
<protein>
    <submittedName>
        <fullName evidence="3">Uncharacterized protein</fullName>
    </submittedName>
</protein>
<evidence type="ECO:0000256" key="1">
    <source>
        <dbReference type="SAM" id="MobiDB-lite"/>
    </source>
</evidence>
<accession>A0AB34K6W7</accession>
<comment type="caution">
    <text evidence="3">The sequence shown here is derived from an EMBL/GenBank/DDBJ whole genome shotgun (WGS) entry which is preliminary data.</text>
</comment>
<organism evidence="3 4">
    <name type="scientific">Prymnesium parvum</name>
    <name type="common">Toxic golden alga</name>
    <dbReference type="NCBI Taxonomy" id="97485"/>
    <lineage>
        <taxon>Eukaryota</taxon>
        <taxon>Haptista</taxon>
        <taxon>Haptophyta</taxon>
        <taxon>Prymnesiophyceae</taxon>
        <taxon>Prymnesiales</taxon>
        <taxon>Prymnesiaceae</taxon>
        <taxon>Prymnesium</taxon>
    </lineage>
</organism>
<evidence type="ECO:0000313" key="3">
    <source>
        <dbReference type="EMBL" id="KAL1528947.1"/>
    </source>
</evidence>
<feature type="compositionally biased region" description="Basic and acidic residues" evidence="1">
    <location>
        <begin position="67"/>
        <end position="83"/>
    </location>
</feature>
<dbReference type="EMBL" id="JBGBPQ010000002">
    <property type="protein sequence ID" value="KAL1528947.1"/>
    <property type="molecule type" value="Genomic_DNA"/>
</dbReference>
<feature type="signal peptide" evidence="2">
    <location>
        <begin position="1"/>
        <end position="16"/>
    </location>
</feature>
<sequence>MALGRVLLLLCWSSTGLKPSPQSLRSAMRKMGRAIDTSSELGLRPADEPPQSLANVSASPRGGVHLPLKEQLEAATRRYDRRAVSPPAKPPARRRGGSAREGRGAPSAAERAANWLVRKYEAIQNRTEGGVSRREEA</sequence>
<evidence type="ECO:0000313" key="4">
    <source>
        <dbReference type="Proteomes" id="UP001515480"/>
    </source>
</evidence>